<proteinExistence type="predicted"/>
<evidence type="ECO:0000256" key="1">
    <source>
        <dbReference type="SAM" id="MobiDB-lite"/>
    </source>
</evidence>
<protein>
    <recommendedName>
        <fullName evidence="6">SH3 domain-containing protein</fullName>
    </recommendedName>
</protein>
<feature type="region of interest" description="Disordered" evidence="1">
    <location>
        <begin position="35"/>
        <end position="79"/>
    </location>
</feature>
<name>A0A1I6IV13_9FIRM</name>
<reference evidence="4 5" key="1">
    <citation type="submission" date="2016-10" db="EMBL/GenBank/DDBJ databases">
        <authorList>
            <person name="de Groot N.N."/>
        </authorList>
    </citation>
    <scope>NUCLEOTIDE SEQUENCE [LARGE SCALE GENOMIC DNA]</scope>
    <source>
        <strain evidence="4 5">F</strain>
    </source>
</reference>
<dbReference type="Proteomes" id="UP000214760">
    <property type="component" value="Unassembled WGS sequence"/>
</dbReference>
<gene>
    <name evidence="4" type="ORF">SAMN02910262_00890</name>
</gene>
<sequence>MEGASYGTMKKRSRRSLILLSAAAICLASPATIRADETEAATEQEAESAENAEESEEDTAESGEAEGGEAATEEASKEPPVDYYIQVAAPDGLQIHQDASALSPLSISIAVPSGTLLHITGEVTEPNGVVWGYTSYADLKGGYVNLSAGTAKVSISSAREEAERLRQNGSWGNQFVKVDGAGTPITFNNVSKEEMDAAEAASHTRAANSKTSDEADSESSAEDESAEAETDENGNPVDNGTNDDTVQITNSDGTSATASGSEKSGGGFSILSYALGSLTIILLEAVVAGLLIVSKKVRIRKKPSSEGDDGGGKGAGGKKAKKKGKKQENDSDEEDGSGKKKKKKGKLKIKLPKLPIGKKKKKKGQEDEEG</sequence>
<dbReference type="AlphaFoldDB" id="A0A1I6IV13"/>
<feature type="compositionally biased region" description="Basic residues" evidence="1">
    <location>
        <begin position="339"/>
        <end position="363"/>
    </location>
</feature>
<keyword evidence="2" id="KW-0812">Transmembrane</keyword>
<evidence type="ECO:0000313" key="5">
    <source>
        <dbReference type="Proteomes" id="UP000214760"/>
    </source>
</evidence>
<feature type="region of interest" description="Disordered" evidence="1">
    <location>
        <begin position="300"/>
        <end position="370"/>
    </location>
</feature>
<feature type="signal peptide" evidence="3">
    <location>
        <begin position="1"/>
        <end position="35"/>
    </location>
</feature>
<evidence type="ECO:0000256" key="3">
    <source>
        <dbReference type="SAM" id="SignalP"/>
    </source>
</evidence>
<keyword evidence="3" id="KW-0732">Signal</keyword>
<feature type="compositionally biased region" description="Polar residues" evidence="1">
    <location>
        <begin position="236"/>
        <end position="262"/>
    </location>
</feature>
<keyword evidence="2" id="KW-1133">Transmembrane helix</keyword>
<evidence type="ECO:0000313" key="4">
    <source>
        <dbReference type="EMBL" id="SFR70511.1"/>
    </source>
</evidence>
<feature type="compositionally biased region" description="Acidic residues" evidence="1">
    <location>
        <begin position="214"/>
        <end position="232"/>
    </location>
</feature>
<feature type="region of interest" description="Disordered" evidence="1">
    <location>
        <begin position="195"/>
        <end position="264"/>
    </location>
</feature>
<evidence type="ECO:0008006" key="6">
    <source>
        <dbReference type="Google" id="ProtNLM"/>
    </source>
</evidence>
<feature type="chain" id="PRO_5011619210" description="SH3 domain-containing protein" evidence="3">
    <location>
        <begin position="36"/>
        <end position="370"/>
    </location>
</feature>
<feature type="compositionally biased region" description="Acidic residues" evidence="1">
    <location>
        <begin position="38"/>
        <end position="67"/>
    </location>
</feature>
<keyword evidence="2" id="KW-0472">Membrane</keyword>
<feature type="compositionally biased region" description="Basic residues" evidence="1">
    <location>
        <begin position="316"/>
        <end position="325"/>
    </location>
</feature>
<organism evidence="4 5">
    <name type="scientific">[Clostridium] aminophilum</name>
    <dbReference type="NCBI Taxonomy" id="1526"/>
    <lineage>
        <taxon>Bacteria</taxon>
        <taxon>Bacillati</taxon>
        <taxon>Bacillota</taxon>
        <taxon>Clostridia</taxon>
        <taxon>Lachnospirales</taxon>
        <taxon>Lachnospiraceae</taxon>
    </lineage>
</organism>
<accession>A0A1I6IV13</accession>
<feature type="transmembrane region" description="Helical" evidence="2">
    <location>
        <begin position="270"/>
        <end position="293"/>
    </location>
</feature>
<evidence type="ECO:0000256" key="2">
    <source>
        <dbReference type="SAM" id="Phobius"/>
    </source>
</evidence>
<dbReference type="EMBL" id="FOZC01000003">
    <property type="protein sequence ID" value="SFR70511.1"/>
    <property type="molecule type" value="Genomic_DNA"/>
</dbReference>